<comment type="caution">
    <text evidence="2">The sequence shown here is derived from an EMBL/GenBank/DDBJ whole genome shotgun (WGS) entry which is preliminary data.</text>
</comment>
<gene>
    <name evidence="2" type="ORF">J2I46_21030</name>
</gene>
<dbReference type="EMBL" id="JAFMYW010000007">
    <property type="protein sequence ID" value="MBO0951082.1"/>
    <property type="molecule type" value="Genomic_DNA"/>
</dbReference>
<keyword evidence="3" id="KW-1185">Reference proteome</keyword>
<keyword evidence="1" id="KW-0812">Transmembrane</keyword>
<reference evidence="2 3" key="1">
    <citation type="submission" date="2021-03" db="EMBL/GenBank/DDBJ databases">
        <title>Fibrella sp. HMF5405 genome sequencing and assembly.</title>
        <authorList>
            <person name="Kang H."/>
            <person name="Kim H."/>
            <person name="Bae S."/>
            <person name="Joh K."/>
        </authorList>
    </citation>
    <scope>NUCLEOTIDE SEQUENCE [LARGE SCALE GENOMIC DNA]</scope>
    <source>
        <strain evidence="2 3">HMF5405</strain>
    </source>
</reference>
<organism evidence="2 3">
    <name type="scientific">Fibrella forsythiae</name>
    <dbReference type="NCBI Taxonomy" id="2817061"/>
    <lineage>
        <taxon>Bacteria</taxon>
        <taxon>Pseudomonadati</taxon>
        <taxon>Bacteroidota</taxon>
        <taxon>Cytophagia</taxon>
        <taxon>Cytophagales</taxon>
        <taxon>Spirosomataceae</taxon>
        <taxon>Fibrella</taxon>
    </lineage>
</organism>
<dbReference type="RefSeq" id="WP_207331041.1">
    <property type="nucleotide sequence ID" value="NZ_JAFMYW010000007.1"/>
</dbReference>
<evidence type="ECO:0000313" key="3">
    <source>
        <dbReference type="Proteomes" id="UP000664628"/>
    </source>
</evidence>
<evidence type="ECO:0000256" key="1">
    <source>
        <dbReference type="SAM" id="Phobius"/>
    </source>
</evidence>
<proteinExistence type="predicted"/>
<protein>
    <submittedName>
        <fullName evidence="2">Uncharacterized protein</fullName>
    </submittedName>
</protein>
<sequence>MIQALIWLPLAAKAAALTLSWGALLWLVISYLFDPTRNRTKFRLPLHHV</sequence>
<keyword evidence="1" id="KW-1133">Transmembrane helix</keyword>
<accession>A0ABS3JM43</accession>
<evidence type="ECO:0000313" key="2">
    <source>
        <dbReference type="EMBL" id="MBO0951082.1"/>
    </source>
</evidence>
<dbReference type="Proteomes" id="UP000664628">
    <property type="component" value="Unassembled WGS sequence"/>
</dbReference>
<keyword evidence="1" id="KW-0472">Membrane</keyword>
<feature type="transmembrane region" description="Helical" evidence="1">
    <location>
        <begin position="6"/>
        <end position="33"/>
    </location>
</feature>
<name>A0ABS3JM43_9BACT</name>